<accession>A0ABP0GMH1</accession>
<dbReference type="Proteomes" id="UP001642483">
    <property type="component" value="Unassembled WGS sequence"/>
</dbReference>
<proteinExistence type="inferred from homology"/>
<protein>
    <recommendedName>
        <fullName evidence="7">Troponin I</fullName>
    </recommendedName>
</protein>
<gene>
    <name evidence="5" type="ORF">CVLEPA_LOCUS26166</name>
</gene>
<evidence type="ECO:0000256" key="4">
    <source>
        <dbReference type="SAM" id="MobiDB-lite"/>
    </source>
</evidence>
<dbReference type="InterPro" id="IPR038077">
    <property type="entry name" value="Troponin_sf"/>
</dbReference>
<dbReference type="Pfam" id="PF00992">
    <property type="entry name" value="Troponin"/>
    <property type="match status" value="1"/>
</dbReference>
<feature type="compositionally biased region" description="Polar residues" evidence="4">
    <location>
        <begin position="1"/>
        <end position="10"/>
    </location>
</feature>
<dbReference type="Gene3D" id="1.20.5.350">
    <property type="match status" value="1"/>
</dbReference>
<evidence type="ECO:0000313" key="5">
    <source>
        <dbReference type="EMBL" id="CAK8692936.1"/>
    </source>
</evidence>
<sequence>MSDQEQSGTRKMTHQRKMMLKSLMLNKAREDLKRETEEKAEEKKAALSKRLQPLGDLLSMSQQDLMDLCRDLHAKIDKVDEQRFDIEGRVKKNDQDIEDLNQKIFDLRGKFKRPPLRRVRMSADQMLRALLGSKHKVSMDLRSNLKAVKKGETKKEDAEVKDWRDNIEAKAGMGGKMAVFEGKE</sequence>
<reference evidence="5 6" key="1">
    <citation type="submission" date="2024-02" db="EMBL/GenBank/DDBJ databases">
        <authorList>
            <person name="Daric V."/>
            <person name="Darras S."/>
        </authorList>
    </citation>
    <scope>NUCLEOTIDE SEQUENCE [LARGE SCALE GENOMIC DNA]</scope>
</reference>
<comment type="function">
    <text evidence="1">Troponin I is the inhibitory subunit of troponin, the thin filament regulatory complex which confers calcium-sensitivity to striated muscle actomyosin ATPase activity.</text>
</comment>
<keyword evidence="6" id="KW-1185">Reference proteome</keyword>
<dbReference type="InterPro" id="IPR050875">
    <property type="entry name" value="Troponin_I"/>
</dbReference>
<keyword evidence="3" id="KW-0514">Muscle protein</keyword>
<comment type="caution">
    <text evidence="5">The sequence shown here is derived from an EMBL/GenBank/DDBJ whole genome shotgun (WGS) entry which is preliminary data.</text>
</comment>
<organism evidence="5 6">
    <name type="scientific">Clavelina lepadiformis</name>
    <name type="common">Light-bulb sea squirt</name>
    <name type="synonym">Ascidia lepadiformis</name>
    <dbReference type="NCBI Taxonomy" id="159417"/>
    <lineage>
        <taxon>Eukaryota</taxon>
        <taxon>Metazoa</taxon>
        <taxon>Chordata</taxon>
        <taxon>Tunicata</taxon>
        <taxon>Ascidiacea</taxon>
        <taxon>Aplousobranchia</taxon>
        <taxon>Clavelinidae</taxon>
        <taxon>Clavelina</taxon>
    </lineage>
</organism>
<dbReference type="PANTHER" id="PTHR13738">
    <property type="entry name" value="TROPONIN I"/>
    <property type="match status" value="1"/>
</dbReference>
<evidence type="ECO:0000313" key="6">
    <source>
        <dbReference type="Proteomes" id="UP001642483"/>
    </source>
</evidence>
<comment type="similarity">
    <text evidence="2">Belongs to the troponin I family.</text>
</comment>
<dbReference type="PANTHER" id="PTHR13738:SF1">
    <property type="entry name" value="TROPONIN I"/>
    <property type="match status" value="1"/>
</dbReference>
<dbReference type="Gene3D" id="6.10.250.180">
    <property type="match status" value="1"/>
</dbReference>
<dbReference type="SUPFAM" id="SSF90250">
    <property type="entry name" value="Troponin coil-coiled subunits"/>
    <property type="match status" value="1"/>
</dbReference>
<feature type="compositionally biased region" description="Basic and acidic residues" evidence="4">
    <location>
        <begin position="27"/>
        <end position="45"/>
    </location>
</feature>
<evidence type="ECO:0008006" key="7">
    <source>
        <dbReference type="Google" id="ProtNLM"/>
    </source>
</evidence>
<evidence type="ECO:0000256" key="1">
    <source>
        <dbReference type="ARBA" id="ARBA00001988"/>
    </source>
</evidence>
<dbReference type="InterPro" id="IPR001978">
    <property type="entry name" value="Troponin"/>
</dbReference>
<evidence type="ECO:0000256" key="2">
    <source>
        <dbReference type="ARBA" id="ARBA00009930"/>
    </source>
</evidence>
<evidence type="ECO:0000256" key="3">
    <source>
        <dbReference type="ARBA" id="ARBA00023179"/>
    </source>
</evidence>
<feature type="region of interest" description="Disordered" evidence="4">
    <location>
        <begin position="1"/>
        <end position="46"/>
    </location>
</feature>
<dbReference type="EMBL" id="CAWYQH010000130">
    <property type="protein sequence ID" value="CAK8692936.1"/>
    <property type="molecule type" value="Genomic_DNA"/>
</dbReference>
<name>A0ABP0GMH1_CLALP</name>